<name>A0A2X0MGK2_9BASI</name>
<organism evidence="1 2">
    <name type="scientific">Microbotryum silenes-dioicae</name>
    <dbReference type="NCBI Taxonomy" id="796604"/>
    <lineage>
        <taxon>Eukaryota</taxon>
        <taxon>Fungi</taxon>
        <taxon>Dikarya</taxon>
        <taxon>Basidiomycota</taxon>
        <taxon>Pucciniomycotina</taxon>
        <taxon>Microbotryomycetes</taxon>
        <taxon>Microbotryales</taxon>
        <taxon>Microbotryaceae</taxon>
        <taxon>Microbotryum</taxon>
    </lineage>
</organism>
<dbReference type="EMBL" id="FQNC01000017">
    <property type="protein sequence ID" value="SGY20080.1"/>
    <property type="molecule type" value="Genomic_DNA"/>
</dbReference>
<protein>
    <submittedName>
        <fullName evidence="1">BQ5605_C017g08459 protein</fullName>
    </submittedName>
</protein>
<keyword evidence="2" id="KW-1185">Reference proteome</keyword>
<accession>A0A2X0MGK2</accession>
<dbReference type="Proteomes" id="UP000249464">
    <property type="component" value="Unassembled WGS sequence"/>
</dbReference>
<sequence>MRFSACASGWAFGGPAIRRGAWTPVPPGVGCWMRHWWPPEPGRMDAMDLTAPKFRTLAPRRQVTSGNRSG</sequence>
<evidence type="ECO:0000313" key="2">
    <source>
        <dbReference type="Proteomes" id="UP000249464"/>
    </source>
</evidence>
<proteinExistence type="predicted"/>
<reference evidence="1 2" key="1">
    <citation type="submission" date="2016-11" db="EMBL/GenBank/DDBJ databases">
        <authorList>
            <person name="Jaros S."/>
            <person name="Januszkiewicz K."/>
            <person name="Wedrychowicz H."/>
        </authorList>
    </citation>
    <scope>NUCLEOTIDE SEQUENCE [LARGE SCALE GENOMIC DNA]</scope>
</reference>
<dbReference type="AlphaFoldDB" id="A0A2X0MGK2"/>
<evidence type="ECO:0000313" key="1">
    <source>
        <dbReference type="EMBL" id="SGY20080.1"/>
    </source>
</evidence>
<gene>
    <name evidence="1" type="primary">BQ5605_C017g08459</name>
    <name evidence="1" type="ORF">BQ5605_C017G08459</name>
</gene>